<keyword evidence="4" id="KW-1185">Reference proteome</keyword>
<dbReference type="EMBL" id="NGMM01000003">
    <property type="protein sequence ID" value="OTP15893.1"/>
    <property type="molecule type" value="Genomic_DNA"/>
</dbReference>
<dbReference type="InterPro" id="IPR025870">
    <property type="entry name" value="Glyoxalase-like_dom"/>
</dbReference>
<feature type="domain" description="VOC" evidence="1">
    <location>
        <begin position="2"/>
        <end position="118"/>
    </location>
</feature>
<evidence type="ECO:0000313" key="4">
    <source>
        <dbReference type="Proteomes" id="UP000195141"/>
    </source>
</evidence>
<dbReference type="AlphaFoldDB" id="A0A242K708"/>
<evidence type="ECO:0000259" key="1">
    <source>
        <dbReference type="PROSITE" id="PS51819"/>
    </source>
</evidence>
<dbReference type="InterPro" id="IPR029068">
    <property type="entry name" value="Glyas_Bleomycin-R_OHBP_Dase"/>
</dbReference>
<evidence type="ECO:0000313" key="2">
    <source>
        <dbReference type="EMBL" id="OTP15893.1"/>
    </source>
</evidence>
<gene>
    <name evidence="2" type="ORF">A5888_002107</name>
    <name evidence="3" type="ORF">A5888_003978</name>
</gene>
<dbReference type="Gene3D" id="3.10.180.10">
    <property type="entry name" value="2,3-Dihydroxybiphenyl 1,2-Dioxygenase, domain 1"/>
    <property type="match status" value="1"/>
</dbReference>
<reference evidence="3" key="3">
    <citation type="submission" date="2024-03" db="EMBL/GenBank/DDBJ databases">
        <title>The Genome Sequence of Enterococcus sp. DIV0242b.</title>
        <authorList>
            <consortium name="The Broad Institute Genomics Platform"/>
            <consortium name="The Broad Institute Microbial Omics Core"/>
            <consortium name="The Broad Institute Genomic Center for Infectious Diseases"/>
            <person name="Earl A."/>
            <person name="Manson A."/>
            <person name="Gilmore M."/>
            <person name="Schwartman J."/>
            <person name="Shea T."/>
            <person name="Abouelleil A."/>
            <person name="Cao P."/>
            <person name="Chapman S."/>
            <person name="Cusick C."/>
            <person name="Young S."/>
            <person name="Neafsey D."/>
            <person name="Nusbaum C."/>
            <person name="Birren B."/>
        </authorList>
    </citation>
    <scope>NUCLEOTIDE SEQUENCE</scope>
    <source>
        <strain evidence="3">9E7_DIV0242</strain>
    </source>
</reference>
<dbReference type="PROSITE" id="PS51819">
    <property type="entry name" value="VOC"/>
    <property type="match status" value="1"/>
</dbReference>
<reference evidence="3" key="2">
    <citation type="submission" date="2017-05" db="EMBL/GenBank/DDBJ databases">
        <authorList>
            <consortium name="The Broad Institute Genomics Platform"/>
            <consortium name="The Broad Institute Genomic Center for Infectious Diseases"/>
            <person name="Earl A."/>
            <person name="Manson A."/>
            <person name="Schwartman J."/>
            <person name="Gilmore M."/>
            <person name="Abouelleil A."/>
            <person name="Cao P."/>
            <person name="Chapman S."/>
            <person name="Cusick C."/>
            <person name="Shea T."/>
            <person name="Young S."/>
            <person name="Neafsey D."/>
            <person name="Nusbaum C."/>
            <person name="Birren B."/>
        </authorList>
    </citation>
    <scope>NUCLEOTIDE SEQUENCE</scope>
    <source>
        <strain evidence="3">9E7_DIV0242</strain>
    </source>
</reference>
<name>A0A242K708_9ENTE</name>
<dbReference type="InterPro" id="IPR037523">
    <property type="entry name" value="VOC_core"/>
</dbReference>
<dbReference type="OrthoDB" id="9815599at2"/>
<sequence>MKFGGILLIVEDMEKAKDFYQNLLQQKITMDMGEHVSFENGLTLQANYEKIVGKSLKSLQGAHNFQLYFEVEDISEWEKRMRETDSVVFLHVLREYPWGQRSMRIYDLDKNIIEIAETMDSVIKNYLAQGIAVEEIAKRTMYPKEYIESII</sequence>
<accession>A0A242K708</accession>
<dbReference type="SUPFAM" id="SSF54593">
    <property type="entry name" value="Glyoxalase/Bleomycin resistance protein/Dihydroxybiphenyl dioxygenase"/>
    <property type="match status" value="1"/>
</dbReference>
<dbReference type="Proteomes" id="UP000195141">
    <property type="component" value="Chromosome"/>
</dbReference>
<dbReference type="Pfam" id="PF12681">
    <property type="entry name" value="Glyoxalase_2"/>
    <property type="match status" value="1"/>
</dbReference>
<proteinExistence type="predicted"/>
<dbReference type="RefSeq" id="WP_086349174.1">
    <property type="nucleotide sequence ID" value="NZ_CP147247.1"/>
</dbReference>
<protein>
    <recommendedName>
        <fullName evidence="1">VOC domain-containing protein</fullName>
    </recommendedName>
</protein>
<organism evidence="2">
    <name type="scientific">Candidatus Enterococcus clewellii</name>
    <dbReference type="NCBI Taxonomy" id="1834193"/>
    <lineage>
        <taxon>Bacteria</taxon>
        <taxon>Bacillati</taxon>
        <taxon>Bacillota</taxon>
        <taxon>Bacilli</taxon>
        <taxon>Lactobacillales</taxon>
        <taxon>Enterococcaceae</taxon>
        <taxon>Enterococcus</taxon>
    </lineage>
</organism>
<reference evidence="2" key="1">
    <citation type="submission" date="2017-05" db="EMBL/GenBank/DDBJ databases">
        <title>The Genome Sequence of Enterococcus sp. 9E7_DIV0242.</title>
        <authorList>
            <consortium name="The Broad Institute Genomics Platform"/>
            <consortium name="The Broad Institute Genomic Center for Infectious Diseases"/>
            <person name="Earl A."/>
            <person name="Manson A."/>
            <person name="Schwartman J."/>
            <person name="Gilmore M."/>
            <person name="Abouelleil A."/>
            <person name="Cao P."/>
            <person name="Chapman S."/>
            <person name="Cusick C."/>
            <person name="Shea T."/>
            <person name="Young S."/>
            <person name="Neafsey D."/>
            <person name="Nusbaum C."/>
            <person name="Birren B."/>
        </authorList>
    </citation>
    <scope>NUCLEOTIDE SEQUENCE [LARGE SCALE GENOMIC DNA]</scope>
    <source>
        <strain evidence="2">9E7_DIV0242</strain>
    </source>
</reference>
<dbReference type="EMBL" id="CP147247">
    <property type="protein sequence ID" value="WYJ92205.1"/>
    <property type="molecule type" value="Genomic_DNA"/>
</dbReference>
<evidence type="ECO:0000313" key="3">
    <source>
        <dbReference type="EMBL" id="WYJ92205.1"/>
    </source>
</evidence>